<dbReference type="InterPro" id="IPR041657">
    <property type="entry name" value="HTH_17"/>
</dbReference>
<dbReference type="RefSeq" id="WP_264843737.1">
    <property type="nucleotide sequence ID" value="NZ_AP025628.1"/>
</dbReference>
<dbReference type="SUPFAM" id="SSF46955">
    <property type="entry name" value="Putative DNA-binding domain"/>
    <property type="match status" value="1"/>
</dbReference>
<dbReference type="Pfam" id="PF12728">
    <property type="entry name" value="HTH_17"/>
    <property type="match status" value="1"/>
</dbReference>
<dbReference type="EMBL" id="AP025628">
    <property type="protein sequence ID" value="BDG59623.1"/>
    <property type="molecule type" value="Genomic_DNA"/>
</dbReference>
<evidence type="ECO:0000259" key="1">
    <source>
        <dbReference type="Pfam" id="PF12728"/>
    </source>
</evidence>
<accession>A0AA35CJQ8</accession>
<organism evidence="2 3">
    <name type="scientific">Caldinitratiruptor microaerophilus</name>
    <dbReference type="NCBI Taxonomy" id="671077"/>
    <lineage>
        <taxon>Bacteria</taxon>
        <taxon>Bacillati</taxon>
        <taxon>Bacillota</taxon>
        <taxon>Clostridia</taxon>
        <taxon>Eubacteriales</taxon>
        <taxon>Symbiobacteriaceae</taxon>
        <taxon>Caldinitratiruptor</taxon>
    </lineage>
</organism>
<protein>
    <recommendedName>
        <fullName evidence="1">Helix-turn-helix domain-containing protein</fullName>
    </recommendedName>
</protein>
<dbReference type="KEGG" id="cmic:caldi_07130"/>
<dbReference type="Proteomes" id="UP001163687">
    <property type="component" value="Chromosome"/>
</dbReference>
<dbReference type="InterPro" id="IPR010093">
    <property type="entry name" value="SinI_DNA-bd"/>
</dbReference>
<proteinExistence type="predicted"/>
<feature type="domain" description="Helix-turn-helix" evidence="1">
    <location>
        <begin position="10"/>
        <end position="57"/>
    </location>
</feature>
<keyword evidence="3" id="KW-1185">Reference proteome</keyword>
<reference evidence="2" key="1">
    <citation type="submission" date="2022-03" db="EMBL/GenBank/DDBJ databases">
        <title>Complete genome sequence of Caldinitratiruptor microaerophilus.</title>
        <authorList>
            <person name="Mukaiyama R."/>
            <person name="Nishiyama T."/>
            <person name="Ueda K."/>
        </authorList>
    </citation>
    <scope>NUCLEOTIDE SEQUENCE</scope>
    <source>
        <strain evidence="2">JCM 16183</strain>
    </source>
</reference>
<sequence>MQATERRLVRVPEGARITGLSVATMYRLIASGKLPVVRIGRAARIDIRDLEAFIAANKTGAA</sequence>
<name>A0AA35CJQ8_9FIRM</name>
<dbReference type="NCBIfam" id="TIGR01764">
    <property type="entry name" value="excise"/>
    <property type="match status" value="1"/>
</dbReference>
<dbReference type="GO" id="GO:0003677">
    <property type="term" value="F:DNA binding"/>
    <property type="evidence" value="ECO:0007669"/>
    <property type="project" value="InterPro"/>
</dbReference>
<dbReference type="InterPro" id="IPR009061">
    <property type="entry name" value="DNA-bd_dom_put_sf"/>
</dbReference>
<gene>
    <name evidence="2" type="ORF">caldi_07130</name>
</gene>
<evidence type="ECO:0000313" key="2">
    <source>
        <dbReference type="EMBL" id="BDG59623.1"/>
    </source>
</evidence>
<evidence type="ECO:0000313" key="3">
    <source>
        <dbReference type="Proteomes" id="UP001163687"/>
    </source>
</evidence>
<dbReference type="AlphaFoldDB" id="A0AA35CJQ8"/>